<proteinExistence type="predicted"/>
<gene>
    <name evidence="3" type="ORF">SAMN05216275_104218</name>
</gene>
<feature type="signal peptide" evidence="2">
    <location>
        <begin position="1"/>
        <end position="26"/>
    </location>
</feature>
<reference evidence="4" key="1">
    <citation type="submission" date="2016-10" db="EMBL/GenBank/DDBJ databases">
        <authorList>
            <person name="Varghese N."/>
            <person name="Submissions S."/>
        </authorList>
    </citation>
    <scope>NUCLEOTIDE SEQUENCE [LARGE SCALE GENOMIC DNA]</scope>
    <source>
        <strain evidence="4">CGMCC 4.2126</strain>
    </source>
</reference>
<organism evidence="3 4">
    <name type="scientific">Streptosporangium canum</name>
    <dbReference type="NCBI Taxonomy" id="324952"/>
    <lineage>
        <taxon>Bacteria</taxon>
        <taxon>Bacillati</taxon>
        <taxon>Actinomycetota</taxon>
        <taxon>Actinomycetes</taxon>
        <taxon>Streptosporangiales</taxon>
        <taxon>Streptosporangiaceae</taxon>
        <taxon>Streptosporangium</taxon>
    </lineage>
</organism>
<feature type="region of interest" description="Disordered" evidence="1">
    <location>
        <begin position="80"/>
        <end position="105"/>
    </location>
</feature>
<sequence length="150" mass="16335">MNGKRSSALGAAILAAVTLWPTGVSAVAAISGSTEAVTAASAQRDISNLGPCRRKGPLICCRSGKGVRCHRSLRERHRELDDLHDEWRDRHRRQDHSQGWDDRSGGWGHLHDALTESQRSAGLGSGHTVVHYEPHRLPTPETTAAQPTHT</sequence>
<accession>A0A1I3K2K8</accession>
<evidence type="ECO:0000313" key="4">
    <source>
        <dbReference type="Proteomes" id="UP000199111"/>
    </source>
</evidence>
<feature type="compositionally biased region" description="Polar residues" evidence="1">
    <location>
        <begin position="140"/>
        <end position="150"/>
    </location>
</feature>
<feature type="compositionally biased region" description="Basic and acidic residues" evidence="1">
    <location>
        <begin position="80"/>
        <end position="89"/>
    </location>
</feature>
<keyword evidence="2" id="KW-0732">Signal</keyword>
<evidence type="ECO:0000256" key="1">
    <source>
        <dbReference type="SAM" id="MobiDB-lite"/>
    </source>
</evidence>
<dbReference type="Proteomes" id="UP000199111">
    <property type="component" value="Unassembled WGS sequence"/>
</dbReference>
<dbReference type="EMBL" id="FOQY01000004">
    <property type="protein sequence ID" value="SFI66712.1"/>
    <property type="molecule type" value="Genomic_DNA"/>
</dbReference>
<feature type="chain" id="PRO_5039164346" description="Secreted protein" evidence="2">
    <location>
        <begin position="27"/>
        <end position="150"/>
    </location>
</feature>
<evidence type="ECO:0000256" key="2">
    <source>
        <dbReference type="SAM" id="SignalP"/>
    </source>
</evidence>
<keyword evidence="4" id="KW-1185">Reference proteome</keyword>
<feature type="compositionally biased region" description="Basic and acidic residues" evidence="1">
    <location>
        <begin position="95"/>
        <end position="105"/>
    </location>
</feature>
<name>A0A1I3K2K8_9ACTN</name>
<feature type="region of interest" description="Disordered" evidence="1">
    <location>
        <begin position="121"/>
        <end position="150"/>
    </location>
</feature>
<protein>
    <recommendedName>
        <fullName evidence="5">Secreted protein</fullName>
    </recommendedName>
</protein>
<evidence type="ECO:0008006" key="5">
    <source>
        <dbReference type="Google" id="ProtNLM"/>
    </source>
</evidence>
<evidence type="ECO:0000313" key="3">
    <source>
        <dbReference type="EMBL" id="SFI66712.1"/>
    </source>
</evidence>
<dbReference type="AlphaFoldDB" id="A0A1I3K2K8"/>